<evidence type="ECO:0000259" key="6">
    <source>
        <dbReference type="Pfam" id="PF04389"/>
    </source>
</evidence>
<evidence type="ECO:0000259" key="4">
    <source>
        <dbReference type="Pfam" id="PF02225"/>
    </source>
</evidence>
<dbReference type="PANTHER" id="PTHR10404:SF46">
    <property type="entry name" value="VACUOLAR PROTEIN SORTING-ASSOCIATED PROTEIN 70"/>
    <property type="match status" value="1"/>
</dbReference>
<dbReference type="Gene3D" id="3.40.630.10">
    <property type="entry name" value="Zn peptidases"/>
    <property type="match status" value="1"/>
</dbReference>
<dbReference type="InterPro" id="IPR003137">
    <property type="entry name" value="PA_domain"/>
</dbReference>
<dbReference type="FunFam" id="3.40.630.10:FF:000101">
    <property type="entry name" value="N-acetylated alpha-linked acidic dipeptidase like 1"/>
    <property type="match status" value="1"/>
</dbReference>
<dbReference type="GO" id="GO:0004180">
    <property type="term" value="F:carboxypeptidase activity"/>
    <property type="evidence" value="ECO:0007669"/>
    <property type="project" value="TreeGrafter"/>
</dbReference>
<dbReference type="SUPFAM" id="SSF47672">
    <property type="entry name" value="Transferrin receptor-like dimerisation domain"/>
    <property type="match status" value="1"/>
</dbReference>
<dbReference type="Proteomes" id="UP000054565">
    <property type="component" value="Unassembled WGS sequence"/>
</dbReference>
<evidence type="ECO:0000313" key="7">
    <source>
        <dbReference type="EMBL" id="KMP04766.1"/>
    </source>
</evidence>
<comment type="similarity">
    <text evidence="1">Belongs to the peptidase M28 family. M28B subfamily.</text>
</comment>
<dbReference type="Pfam" id="PF02225">
    <property type="entry name" value="PA"/>
    <property type="match status" value="1"/>
</dbReference>
<dbReference type="PANTHER" id="PTHR10404">
    <property type="entry name" value="N-ACETYLATED-ALPHA-LINKED ACIDIC DIPEPTIDASE"/>
    <property type="match status" value="1"/>
</dbReference>
<evidence type="ECO:0000313" key="8">
    <source>
        <dbReference type="Proteomes" id="UP000054565"/>
    </source>
</evidence>
<evidence type="ECO:0000259" key="5">
    <source>
        <dbReference type="Pfam" id="PF04253"/>
    </source>
</evidence>
<dbReference type="InterPro" id="IPR039373">
    <property type="entry name" value="Peptidase_M28B"/>
</dbReference>
<feature type="domain" description="Transferrin receptor-like dimerisation" evidence="5">
    <location>
        <begin position="711"/>
        <end position="838"/>
    </location>
</feature>
<dbReference type="Pfam" id="PF04253">
    <property type="entry name" value="TFR_dimer"/>
    <property type="match status" value="1"/>
</dbReference>
<keyword evidence="3" id="KW-1133">Transmembrane helix</keyword>
<keyword evidence="3" id="KW-0812">Transmembrane</keyword>
<dbReference type="InterPro" id="IPR007365">
    <property type="entry name" value="TFR-like_dimer_dom"/>
</dbReference>
<dbReference type="FunFam" id="3.50.30.30:FF:000008">
    <property type="entry name" value="Glutamate carboxypeptidase 2"/>
    <property type="match status" value="1"/>
</dbReference>
<dbReference type="Pfam" id="PF04389">
    <property type="entry name" value="Peptidase_M28"/>
    <property type="match status" value="1"/>
</dbReference>
<dbReference type="SUPFAM" id="SSF52025">
    <property type="entry name" value="PA domain"/>
    <property type="match status" value="1"/>
</dbReference>
<name>A0A0J6Y7W2_COCIT</name>
<dbReference type="CDD" id="cd02121">
    <property type="entry name" value="PA_GCPII_like"/>
    <property type="match status" value="1"/>
</dbReference>
<dbReference type="OrthoDB" id="5841748at2759"/>
<organism evidence="7 8">
    <name type="scientific">Coccidioides immitis RMSCC 2394</name>
    <dbReference type="NCBI Taxonomy" id="404692"/>
    <lineage>
        <taxon>Eukaryota</taxon>
        <taxon>Fungi</taxon>
        <taxon>Dikarya</taxon>
        <taxon>Ascomycota</taxon>
        <taxon>Pezizomycotina</taxon>
        <taxon>Eurotiomycetes</taxon>
        <taxon>Eurotiomycetidae</taxon>
        <taxon>Onygenales</taxon>
        <taxon>Onygenaceae</taxon>
        <taxon>Coccidioides</taxon>
    </lineage>
</organism>
<feature type="domain" description="Peptidase M28" evidence="6">
    <location>
        <begin position="461"/>
        <end position="648"/>
    </location>
</feature>
<gene>
    <name evidence="7" type="ORF">CIRG_04447</name>
</gene>
<feature type="transmembrane region" description="Helical" evidence="3">
    <location>
        <begin position="100"/>
        <end position="122"/>
    </location>
</feature>
<evidence type="ECO:0000256" key="2">
    <source>
        <dbReference type="SAM" id="MobiDB-lite"/>
    </source>
</evidence>
<dbReference type="SUPFAM" id="SSF53187">
    <property type="entry name" value="Zn-dependent exopeptidases"/>
    <property type="match status" value="1"/>
</dbReference>
<dbReference type="CDD" id="cd08022">
    <property type="entry name" value="M28_PSMA_like"/>
    <property type="match status" value="1"/>
</dbReference>
<dbReference type="AlphaFoldDB" id="A0A0J6Y7W2"/>
<dbReference type="STRING" id="404692.A0A0J6Y7W2"/>
<feature type="domain" description="PA" evidence="4">
    <location>
        <begin position="269"/>
        <end position="346"/>
    </location>
</feature>
<proteinExistence type="inferred from homology"/>
<dbReference type="Gene3D" id="1.20.930.40">
    <property type="entry name" value="Transferrin receptor-like, dimerisation domain"/>
    <property type="match status" value="1"/>
</dbReference>
<evidence type="ECO:0000256" key="3">
    <source>
        <dbReference type="SAM" id="Phobius"/>
    </source>
</evidence>
<feature type="region of interest" description="Disordered" evidence="2">
    <location>
        <begin position="333"/>
        <end position="354"/>
    </location>
</feature>
<dbReference type="EMBL" id="DS028095">
    <property type="protein sequence ID" value="KMP04766.1"/>
    <property type="molecule type" value="Genomic_DNA"/>
</dbReference>
<dbReference type="InterPro" id="IPR036757">
    <property type="entry name" value="TFR-like_dimer_dom_sf"/>
</dbReference>
<protein>
    <submittedName>
        <fullName evidence="7">N-acetylated-alpha-linked acidic dipeptidase 2</fullName>
    </submittedName>
</protein>
<sequence length="838" mass="93342">MANQLMKKKAQANFGMIIVPPVVIEFRVWRYSVDLAGIRVKLVENHRSAAKVNSPLPGLIGEMEEKADGTMPLSERTPLLIVRVSRPPPRYPHSRLRRTCTCCLGSILVVGVILFLLPFALLPREHGSLWDYVPGAHPLPHKDWPQSEGISYKALQEILQTVPTEKKIREWSQYYTSGPHLAGKNFSQALWTKEQWDGFGLPKTSLVSYDVYINYPVDHRLALIEKDGEHSKVKFEASLEEDVLDDDSTSGLNNRIPTFHGYSASGNVTAQYVYVNYGTFWDFEDLVKANVSLEGKIALAKYGGGFRGLKVKRAQELGMVGVVIYSDPQEDGEITEENGYKAYPDGPARNPSAVQRGSVNFLSQLPGDPTTPGYPSKPGCHRVDPYDYIPSIPSLPLSYEEAIPLLKALNGHGPAAKDFNERWQGGGLSHKGVKYNIGPSPENLVLNLYNEQDYVTTPLWNVIGTVPGTIPDEVIIMGNHRDAWIAGGAGDPNSGSAALNEVIRSLGEALKAGWKPLRTIVFASWDGEEYGLIGSTEWVEENLSWLSKANVVYLNLDVATTGPNFKAAASPLLHKALFEATGLVLSPNQTVKGQTIRDVWDKDVDPMGSGSDFTAFQDFAGVASIDMSFAGGKNDPVYHYHSNYDSFDWMERFGDPGWHYHLAMTKVWALMAAYLSESPVLALNATDYAVSLHHYLDSVKQVAAKSAVPPFNFQPLEEAMASFHDAATEFDAYTSSLTAHLKDDFPWWQYWKKIVLYFKIRAANDKYKLIERKFLYSRGLDGRNWFKHVIFAPGRWTGYSGATFPGLVESFEDGDVNNAEKWRDIIKEKIDDATDLLK</sequence>
<evidence type="ECO:0000256" key="1">
    <source>
        <dbReference type="ARBA" id="ARBA00005634"/>
    </source>
</evidence>
<dbReference type="Gene3D" id="3.50.30.30">
    <property type="match status" value="1"/>
</dbReference>
<dbReference type="InterPro" id="IPR007484">
    <property type="entry name" value="Peptidase_M28"/>
</dbReference>
<keyword evidence="3" id="KW-0472">Membrane</keyword>
<dbReference type="InterPro" id="IPR046450">
    <property type="entry name" value="PA_dom_sf"/>
</dbReference>
<reference evidence="8" key="1">
    <citation type="journal article" date="2010" name="Genome Res.">
        <title>Population genomic sequencing of Coccidioides fungi reveals recent hybridization and transposon control.</title>
        <authorList>
            <person name="Neafsey D.E."/>
            <person name="Barker B.M."/>
            <person name="Sharpton T.J."/>
            <person name="Stajich J.E."/>
            <person name="Park D.J."/>
            <person name="Whiston E."/>
            <person name="Hung C.-Y."/>
            <person name="McMahan C."/>
            <person name="White J."/>
            <person name="Sykes S."/>
            <person name="Heiman D."/>
            <person name="Young S."/>
            <person name="Zeng Q."/>
            <person name="Abouelleil A."/>
            <person name="Aftuck L."/>
            <person name="Bessette D."/>
            <person name="Brown A."/>
            <person name="FitzGerald M."/>
            <person name="Lui A."/>
            <person name="Macdonald J.P."/>
            <person name="Priest M."/>
            <person name="Orbach M.J."/>
            <person name="Galgiani J.N."/>
            <person name="Kirkland T.N."/>
            <person name="Cole G.T."/>
            <person name="Birren B.W."/>
            <person name="Henn M.R."/>
            <person name="Taylor J.W."/>
            <person name="Rounsley S.D."/>
        </authorList>
    </citation>
    <scope>NUCLEOTIDE SEQUENCE [LARGE SCALE GENOMIC DNA]</scope>
    <source>
        <strain evidence="8">RMSCC 2394</strain>
    </source>
</reference>
<accession>A0A0J6Y7W2</accession>